<evidence type="ECO:0000256" key="4">
    <source>
        <dbReference type="SAM" id="MobiDB-lite"/>
    </source>
</evidence>
<evidence type="ECO:0000256" key="1">
    <source>
        <dbReference type="ARBA" id="ARBA00004123"/>
    </source>
</evidence>
<keyword evidence="2" id="KW-0539">Nucleus</keyword>
<sequence>MSSKVETNDACFFVYPYFYSLQDPRPKQPVFKAIPVNDDLKYKRKYKELKKRIREMEEENEKLSLKLTRAKKNIQRLRIERSFLFERLEQSHSKDNSESDITSTPQRVVDSEEDLSSVGSDSNDDNGSHTISMTV</sequence>
<feature type="domain" description="INO80 complex subunit F" evidence="5">
    <location>
        <begin position="42"/>
        <end position="88"/>
    </location>
</feature>
<dbReference type="Proteomes" id="UP000789570">
    <property type="component" value="Unassembled WGS sequence"/>
</dbReference>
<evidence type="ECO:0000313" key="6">
    <source>
        <dbReference type="EMBL" id="CAG8499206.1"/>
    </source>
</evidence>
<comment type="caution">
    <text evidence="6">The sequence shown here is derived from an EMBL/GenBank/DDBJ whole genome shotgun (WGS) entry which is preliminary data.</text>
</comment>
<proteinExistence type="predicted"/>
<dbReference type="InterPro" id="IPR056513">
    <property type="entry name" value="INO80F"/>
</dbReference>
<evidence type="ECO:0000256" key="2">
    <source>
        <dbReference type="ARBA" id="ARBA00023242"/>
    </source>
</evidence>
<evidence type="ECO:0000313" key="7">
    <source>
        <dbReference type="Proteomes" id="UP000789570"/>
    </source>
</evidence>
<dbReference type="GO" id="GO:0005634">
    <property type="term" value="C:nucleus"/>
    <property type="evidence" value="ECO:0007669"/>
    <property type="project" value="UniProtKB-SubCell"/>
</dbReference>
<organism evidence="6 7">
    <name type="scientific">Funneliformis caledonium</name>
    <dbReference type="NCBI Taxonomy" id="1117310"/>
    <lineage>
        <taxon>Eukaryota</taxon>
        <taxon>Fungi</taxon>
        <taxon>Fungi incertae sedis</taxon>
        <taxon>Mucoromycota</taxon>
        <taxon>Glomeromycotina</taxon>
        <taxon>Glomeromycetes</taxon>
        <taxon>Glomerales</taxon>
        <taxon>Glomeraceae</taxon>
        <taxon>Funneliformis</taxon>
    </lineage>
</organism>
<dbReference type="EMBL" id="CAJVPQ010000644">
    <property type="protein sequence ID" value="CAG8499206.1"/>
    <property type="molecule type" value="Genomic_DNA"/>
</dbReference>
<dbReference type="AlphaFoldDB" id="A0A9N9EYX7"/>
<keyword evidence="3" id="KW-0175">Coiled coil</keyword>
<comment type="subcellular location">
    <subcellularLocation>
        <location evidence="1">Nucleus</location>
    </subcellularLocation>
</comment>
<evidence type="ECO:0000259" key="5">
    <source>
        <dbReference type="Pfam" id="PF24245"/>
    </source>
</evidence>
<gene>
    <name evidence="6" type="ORF">FCALED_LOCUS3615</name>
</gene>
<feature type="region of interest" description="Disordered" evidence="4">
    <location>
        <begin position="90"/>
        <end position="135"/>
    </location>
</feature>
<protein>
    <submittedName>
        <fullName evidence="6">17975_t:CDS:1</fullName>
    </submittedName>
</protein>
<evidence type="ECO:0000256" key="3">
    <source>
        <dbReference type="SAM" id="Coils"/>
    </source>
</evidence>
<dbReference type="OrthoDB" id="1919336at2759"/>
<keyword evidence="7" id="KW-1185">Reference proteome</keyword>
<feature type="coiled-coil region" evidence="3">
    <location>
        <begin position="39"/>
        <end position="87"/>
    </location>
</feature>
<dbReference type="Pfam" id="PF24245">
    <property type="entry name" value="INO80F"/>
    <property type="match status" value="1"/>
</dbReference>
<accession>A0A9N9EYX7</accession>
<name>A0A9N9EYX7_9GLOM</name>
<reference evidence="6" key="1">
    <citation type="submission" date="2021-06" db="EMBL/GenBank/DDBJ databases">
        <authorList>
            <person name="Kallberg Y."/>
            <person name="Tangrot J."/>
            <person name="Rosling A."/>
        </authorList>
    </citation>
    <scope>NUCLEOTIDE SEQUENCE</scope>
    <source>
        <strain evidence="6">UK204</strain>
    </source>
</reference>